<keyword evidence="1" id="KW-0472">Membrane</keyword>
<evidence type="ECO:0000256" key="1">
    <source>
        <dbReference type="SAM" id="Phobius"/>
    </source>
</evidence>
<dbReference type="AlphaFoldDB" id="A0AA46PGW5"/>
<geneLocation type="plasmid" evidence="2 3">
    <name>p1</name>
</geneLocation>
<dbReference type="Proteomes" id="UP001163104">
    <property type="component" value="Plasmid p1"/>
</dbReference>
<evidence type="ECO:0000313" key="2">
    <source>
        <dbReference type="EMBL" id="UYG98073.1"/>
    </source>
</evidence>
<accession>A0AA46PGW5</accession>
<organism evidence="2 3">
    <name type="scientific">Cytobacillus firmus</name>
    <name type="common">Bacillus firmus</name>
    <dbReference type="NCBI Taxonomy" id="1399"/>
    <lineage>
        <taxon>Bacteria</taxon>
        <taxon>Bacillati</taxon>
        <taxon>Bacillota</taxon>
        <taxon>Bacilli</taxon>
        <taxon>Bacillales</taxon>
        <taxon>Bacillaceae</taxon>
        <taxon>Cytobacillus</taxon>
    </lineage>
</organism>
<gene>
    <name evidence="2" type="ORF">OD459_26690</name>
</gene>
<feature type="transmembrane region" description="Helical" evidence="1">
    <location>
        <begin position="7"/>
        <end position="31"/>
    </location>
</feature>
<evidence type="ECO:0000313" key="3">
    <source>
        <dbReference type="Proteomes" id="UP001163104"/>
    </source>
</evidence>
<protein>
    <submittedName>
        <fullName evidence="2">Uncharacterized protein</fullName>
    </submittedName>
</protein>
<keyword evidence="1" id="KW-0812">Transmembrane</keyword>
<reference evidence="2" key="1">
    <citation type="submission" date="2022-10" db="EMBL/GenBank/DDBJ databases">
        <title>Mechanism of multi-heavy metal repair in Cytobacillus Firmus M7.</title>
        <authorList>
            <person name="Li X."/>
            <person name="Yu C."/>
        </authorList>
    </citation>
    <scope>NUCLEOTIDE SEQUENCE</scope>
    <source>
        <strain evidence="2">M7</strain>
        <plasmid evidence="2">p1</plasmid>
    </source>
</reference>
<sequence length="74" mass="8137">MESKIKILNAVKFIGGTILAIGIIIFSIGLIENDYKLLTSFGIGTIMGSVFIFLIGVFFVASEEMVEKIYSQDK</sequence>
<dbReference type="RefSeq" id="WP_263600166.1">
    <property type="nucleotide sequence ID" value="NZ_CP107028.1"/>
</dbReference>
<dbReference type="EMBL" id="CP107028">
    <property type="protein sequence ID" value="UYG98073.1"/>
    <property type="molecule type" value="Genomic_DNA"/>
</dbReference>
<keyword evidence="1" id="KW-1133">Transmembrane helix</keyword>
<proteinExistence type="predicted"/>
<keyword evidence="2" id="KW-0614">Plasmid</keyword>
<name>A0AA46PGW5_CYTFI</name>
<feature type="transmembrane region" description="Helical" evidence="1">
    <location>
        <begin position="37"/>
        <end position="61"/>
    </location>
</feature>